<keyword evidence="21" id="KW-0046">Antibiotic resistance</keyword>
<dbReference type="GO" id="GO:0006508">
    <property type="term" value="P:proteolysis"/>
    <property type="evidence" value="ECO:0007669"/>
    <property type="project" value="UniProtKB-KW"/>
</dbReference>
<evidence type="ECO:0000256" key="3">
    <source>
        <dbReference type="ARBA" id="ARBA00004752"/>
    </source>
</evidence>
<dbReference type="PANTHER" id="PTHR32282">
    <property type="entry name" value="BINDING PROTEIN TRANSPEPTIDASE, PUTATIVE-RELATED"/>
    <property type="match status" value="1"/>
</dbReference>
<evidence type="ECO:0000256" key="11">
    <source>
        <dbReference type="ARBA" id="ARBA00022670"/>
    </source>
</evidence>
<dbReference type="GO" id="GO:0030288">
    <property type="term" value="C:outer membrane-bounded periplasmic space"/>
    <property type="evidence" value="ECO:0007669"/>
    <property type="project" value="TreeGrafter"/>
</dbReference>
<dbReference type="InterPro" id="IPR001460">
    <property type="entry name" value="PCN-bd_Tpept"/>
</dbReference>
<comment type="pathway">
    <text evidence="3">Cell wall biogenesis; peptidoglycan biosynthesis.</text>
</comment>
<comment type="similarity">
    <text evidence="5">In the N-terminal section; belongs to the glycosyltransferase 51 family.</text>
</comment>
<keyword evidence="20 29" id="KW-0472">Membrane</keyword>
<evidence type="ECO:0000256" key="14">
    <source>
        <dbReference type="ARBA" id="ARBA00022692"/>
    </source>
</evidence>
<evidence type="ECO:0000259" key="32">
    <source>
        <dbReference type="Pfam" id="PF17092"/>
    </source>
</evidence>
<dbReference type="Pfam" id="PF00912">
    <property type="entry name" value="Transgly"/>
    <property type="match status" value="1"/>
</dbReference>
<comment type="subcellular location">
    <subcellularLocation>
        <location evidence="2">Cell inner membrane</location>
        <topology evidence="2">Single-pass type II membrane protein</topology>
    </subcellularLocation>
</comment>
<dbReference type="EC" id="2.4.99.28" evidence="25"/>
<dbReference type="Proteomes" id="UP000537130">
    <property type="component" value="Unassembled WGS sequence"/>
</dbReference>
<comment type="catalytic activity">
    <reaction evidence="24">
        <text>Preferential cleavage: (Ac)2-L-Lys-D-Ala-|-D-Ala. Also transpeptidation of peptidyl-alanyl moieties that are N-acyl substituents of D-alanine.</text>
        <dbReference type="EC" id="3.4.16.4"/>
    </reaction>
</comment>
<evidence type="ECO:0000256" key="5">
    <source>
        <dbReference type="ARBA" id="ARBA00007739"/>
    </source>
</evidence>
<feature type="domain" description="Glycosyl transferase family 51" evidence="31">
    <location>
        <begin position="59"/>
        <end position="233"/>
    </location>
</feature>
<keyword evidence="17" id="KW-0735">Signal-anchor</keyword>
<reference evidence="33 34" key="1">
    <citation type="submission" date="2020-08" db="EMBL/GenBank/DDBJ databases">
        <title>Genomic Encyclopedia of Type Strains, Phase III (KMG-III): the genomes of soil and plant-associated and newly described type strains.</title>
        <authorList>
            <person name="Whitman W."/>
        </authorList>
    </citation>
    <scope>NUCLEOTIDE SEQUENCE [LARGE SCALE GENOMIC DNA]</scope>
    <source>
        <strain evidence="33 34">CECT 8654</strain>
    </source>
</reference>
<dbReference type="Gene3D" id="3.40.710.10">
    <property type="entry name" value="DD-peptidase/beta-lactamase superfamily"/>
    <property type="match status" value="2"/>
</dbReference>
<accession>A0A7W4W5F2</accession>
<gene>
    <name evidence="33" type="ORF">FHR99_002036</name>
</gene>
<comment type="function">
    <text evidence="1">Cell wall formation. Synthesis of cross-linked peptidoglycan from the lipid intermediates. The enzyme has a penicillin-insensitive transglycosylase N-terminal domain (formation of linear glycan strands) and a penicillin-sensitive transpeptidase C-terminal domain (cross-linking of the peptide subunits).</text>
</comment>
<keyword evidence="15 33" id="KW-0378">Hydrolase</keyword>
<evidence type="ECO:0000256" key="15">
    <source>
        <dbReference type="ARBA" id="ARBA00022801"/>
    </source>
</evidence>
<dbReference type="GO" id="GO:0009002">
    <property type="term" value="F:serine-type D-Ala-D-Ala carboxypeptidase activity"/>
    <property type="evidence" value="ECO:0007669"/>
    <property type="project" value="UniProtKB-EC"/>
</dbReference>
<dbReference type="GO" id="GO:0008360">
    <property type="term" value="P:regulation of cell shape"/>
    <property type="evidence" value="ECO:0007669"/>
    <property type="project" value="UniProtKB-KW"/>
</dbReference>
<keyword evidence="18" id="KW-0573">Peptidoglycan synthesis</keyword>
<dbReference type="InterPro" id="IPR023346">
    <property type="entry name" value="Lysozyme-like_dom_sf"/>
</dbReference>
<keyword evidence="10" id="KW-0121">Carboxypeptidase</keyword>
<evidence type="ECO:0000256" key="2">
    <source>
        <dbReference type="ARBA" id="ARBA00004249"/>
    </source>
</evidence>
<evidence type="ECO:0000256" key="22">
    <source>
        <dbReference type="ARBA" id="ARBA00023268"/>
    </source>
</evidence>
<dbReference type="SUPFAM" id="SSF56601">
    <property type="entry name" value="beta-lactamase/transpeptidase-like"/>
    <property type="match status" value="1"/>
</dbReference>
<comment type="pathway">
    <text evidence="27">Glycan biosynthesis.</text>
</comment>
<proteinExistence type="inferred from homology"/>
<dbReference type="Pfam" id="PF17092">
    <property type="entry name" value="PCB_OB"/>
    <property type="match status" value="1"/>
</dbReference>
<comment type="caution">
    <text evidence="33">The sequence shown here is derived from an EMBL/GenBank/DDBJ whole genome shotgun (WGS) entry which is preliminary data.</text>
</comment>
<evidence type="ECO:0000256" key="21">
    <source>
        <dbReference type="ARBA" id="ARBA00023251"/>
    </source>
</evidence>
<sequence>MSKFILLRRVLTHSILVLAAGAVAGFAAIFIYLTPKLPDVDTLRDIRLQTPLRIYSRDQKLIGEFGEKKRTPLDFEDIPPLFIQAFLAAEDDRFYEHHGVDIGGLLRAASQLIVSGEIQTGGSTITMQVAKNYFLTQERTFSRKFNEIFLAIKIERALTKEEILELYLNKIFLGNHAYGVEAAAGVYYDKHVGELTLAQMAMIAGLPKAPSAYNPLVNATRAKSRRDWILGRMLSLGYIDENAYKEARLSEISASYYGSKLQADAAYVSEMIRRDMIRRFGPDAYTEGYRAYTTIDSELQNSANEAVINGVSEYDKRHGYRGPEQKWALTTPLDREHWQRELRRVGSVGRWEPALVLTVEDKSVTCLMRDGTEIELQWEDGLSDARPYINEDSRGQAPETAADILTRGDVIRVAAEPGKRWQLSQLPAVQASLVSMDAETGAIVSLVGGYDYQHSSFNRVTQANRQPGSNFKPFVYAAALENGATAATVINDAPIVFDDQQLESTWRPTNDSGKFYGPTRLRKALYNSRNLVSIRLLRSTGIGKTIDYVTRFGFRESQLPRDLSLALGSLSATPLDVVTGYTVFANGGYRVKPFVLERIEDRDGNILYQAEHPVVCRPCEEEVTFGPDQIHVGDEPFFEEATNLEAILKEAEGPQHPNAERIVEERVAYIMDSILKDVIRYGTGRRARKLGRSDLAGKTGTTNGPTDAWFSGYGSGIATTAWVGFDDNQNLGKREYGGSVALPIWMEYMEDALKGKPEQHMKQPAGIATVRIDPDSGKLAAPGQSNAIFEIFRAENVPDSETVEGPSYSPGNGPADTSLEEIF</sequence>
<evidence type="ECO:0000256" key="12">
    <source>
        <dbReference type="ARBA" id="ARBA00022676"/>
    </source>
</evidence>
<dbReference type="GO" id="GO:0046677">
    <property type="term" value="P:response to antibiotic"/>
    <property type="evidence" value="ECO:0007669"/>
    <property type="project" value="UniProtKB-KW"/>
</dbReference>
<organism evidence="33 34">
    <name type="scientific">Litorivivens lipolytica</name>
    <dbReference type="NCBI Taxonomy" id="1524264"/>
    <lineage>
        <taxon>Bacteria</taxon>
        <taxon>Pseudomonadati</taxon>
        <taxon>Pseudomonadota</taxon>
        <taxon>Gammaproteobacteria</taxon>
        <taxon>Litorivivens</taxon>
    </lineage>
</organism>
<dbReference type="InterPro" id="IPR036950">
    <property type="entry name" value="PBP_transglycosylase"/>
</dbReference>
<dbReference type="GO" id="GO:0071555">
    <property type="term" value="P:cell wall organization"/>
    <property type="evidence" value="ECO:0007669"/>
    <property type="project" value="UniProtKB-KW"/>
</dbReference>
<evidence type="ECO:0000256" key="29">
    <source>
        <dbReference type="SAM" id="Phobius"/>
    </source>
</evidence>
<keyword evidence="16" id="KW-0133">Cell shape</keyword>
<name>A0A7W4W5F2_9GAMM</name>
<evidence type="ECO:0000256" key="17">
    <source>
        <dbReference type="ARBA" id="ARBA00022968"/>
    </source>
</evidence>
<dbReference type="InterPro" id="IPR031376">
    <property type="entry name" value="PCB_OB"/>
</dbReference>
<evidence type="ECO:0000256" key="26">
    <source>
        <dbReference type="ARBA" id="ARBA00049902"/>
    </source>
</evidence>
<evidence type="ECO:0000259" key="30">
    <source>
        <dbReference type="Pfam" id="PF00905"/>
    </source>
</evidence>
<dbReference type="UniPathway" id="UPA00219"/>
<keyword evidence="23" id="KW-0961">Cell wall biogenesis/degradation</keyword>
<evidence type="ECO:0000256" key="18">
    <source>
        <dbReference type="ARBA" id="ARBA00022984"/>
    </source>
</evidence>
<evidence type="ECO:0000256" key="8">
    <source>
        <dbReference type="ARBA" id="ARBA00022475"/>
    </source>
</evidence>
<evidence type="ECO:0000256" key="13">
    <source>
        <dbReference type="ARBA" id="ARBA00022679"/>
    </source>
</evidence>
<evidence type="ECO:0000256" key="4">
    <source>
        <dbReference type="ARBA" id="ARBA00007090"/>
    </source>
</evidence>
<keyword evidence="8" id="KW-1003">Cell membrane</keyword>
<keyword evidence="34" id="KW-1185">Reference proteome</keyword>
<keyword evidence="22" id="KW-0511">Multifunctional enzyme</keyword>
<dbReference type="GO" id="GO:0008658">
    <property type="term" value="F:penicillin binding"/>
    <property type="evidence" value="ECO:0007669"/>
    <property type="project" value="InterPro"/>
</dbReference>
<dbReference type="AlphaFoldDB" id="A0A7W4W5F2"/>
<comment type="similarity">
    <text evidence="4">In the C-terminal section; belongs to the transpeptidase family.</text>
</comment>
<evidence type="ECO:0000313" key="34">
    <source>
        <dbReference type="Proteomes" id="UP000537130"/>
    </source>
</evidence>
<evidence type="ECO:0000256" key="7">
    <source>
        <dbReference type="ARBA" id="ARBA00018638"/>
    </source>
</evidence>
<dbReference type="EC" id="3.4.16.4" evidence="6"/>
<dbReference type="EMBL" id="JACHWY010000002">
    <property type="protein sequence ID" value="MBB3047770.1"/>
    <property type="molecule type" value="Genomic_DNA"/>
</dbReference>
<dbReference type="FunFam" id="1.10.3810.10:FF:000003">
    <property type="entry name" value="Penicillin-binding protein 1a"/>
    <property type="match status" value="1"/>
</dbReference>
<dbReference type="RefSeq" id="WP_183410528.1">
    <property type="nucleotide sequence ID" value="NZ_JACHWY010000002.1"/>
</dbReference>
<evidence type="ECO:0000256" key="1">
    <source>
        <dbReference type="ARBA" id="ARBA00002624"/>
    </source>
</evidence>
<dbReference type="Pfam" id="PF00905">
    <property type="entry name" value="Transpeptidase"/>
    <property type="match status" value="1"/>
</dbReference>
<dbReference type="GO" id="GO:0005886">
    <property type="term" value="C:plasma membrane"/>
    <property type="evidence" value="ECO:0007669"/>
    <property type="project" value="UniProtKB-SubCell"/>
</dbReference>
<feature type="region of interest" description="Disordered" evidence="28">
    <location>
        <begin position="800"/>
        <end position="823"/>
    </location>
</feature>
<feature type="transmembrane region" description="Helical" evidence="29">
    <location>
        <begin position="12"/>
        <end position="33"/>
    </location>
</feature>
<evidence type="ECO:0000256" key="24">
    <source>
        <dbReference type="ARBA" id="ARBA00034000"/>
    </source>
</evidence>
<evidence type="ECO:0000313" key="33">
    <source>
        <dbReference type="EMBL" id="MBB3047770.1"/>
    </source>
</evidence>
<evidence type="ECO:0000256" key="28">
    <source>
        <dbReference type="SAM" id="MobiDB-lite"/>
    </source>
</evidence>
<evidence type="ECO:0000256" key="9">
    <source>
        <dbReference type="ARBA" id="ARBA00022519"/>
    </source>
</evidence>
<evidence type="ECO:0000256" key="19">
    <source>
        <dbReference type="ARBA" id="ARBA00022989"/>
    </source>
</evidence>
<dbReference type="Gene3D" id="1.10.3810.10">
    <property type="entry name" value="Biosynthetic peptidoglycan transglycosylase-like"/>
    <property type="match status" value="1"/>
</dbReference>
<dbReference type="GO" id="GO:0008955">
    <property type="term" value="F:peptidoglycan glycosyltransferase activity"/>
    <property type="evidence" value="ECO:0007669"/>
    <property type="project" value="UniProtKB-EC"/>
</dbReference>
<dbReference type="InterPro" id="IPR001264">
    <property type="entry name" value="Glyco_trans_51"/>
</dbReference>
<dbReference type="NCBIfam" id="TIGR02074">
    <property type="entry name" value="PBP_1a_fam"/>
    <property type="match status" value="1"/>
</dbReference>
<evidence type="ECO:0000256" key="6">
    <source>
        <dbReference type="ARBA" id="ARBA00012448"/>
    </source>
</evidence>
<evidence type="ECO:0000256" key="16">
    <source>
        <dbReference type="ARBA" id="ARBA00022960"/>
    </source>
</evidence>
<dbReference type="SUPFAM" id="SSF53955">
    <property type="entry name" value="Lysozyme-like"/>
    <property type="match status" value="1"/>
</dbReference>
<evidence type="ECO:0000256" key="25">
    <source>
        <dbReference type="ARBA" id="ARBA00044770"/>
    </source>
</evidence>
<evidence type="ECO:0000256" key="23">
    <source>
        <dbReference type="ARBA" id="ARBA00023316"/>
    </source>
</evidence>
<evidence type="ECO:0000256" key="20">
    <source>
        <dbReference type="ARBA" id="ARBA00023136"/>
    </source>
</evidence>
<keyword evidence="11" id="KW-0645">Protease</keyword>
<dbReference type="GO" id="GO:0009252">
    <property type="term" value="P:peptidoglycan biosynthetic process"/>
    <property type="evidence" value="ECO:0007669"/>
    <property type="project" value="UniProtKB-UniPathway"/>
</dbReference>
<dbReference type="InterPro" id="IPR012338">
    <property type="entry name" value="Beta-lactam/transpept-like"/>
</dbReference>
<keyword evidence="14 29" id="KW-0812">Transmembrane</keyword>
<keyword evidence="12 33" id="KW-0328">Glycosyltransferase</keyword>
<keyword evidence="9" id="KW-0997">Cell inner membrane</keyword>
<feature type="domain" description="Penicillin-binding protein transpeptidase" evidence="30">
    <location>
        <begin position="432"/>
        <end position="747"/>
    </location>
</feature>
<comment type="catalytic activity">
    <reaction evidence="26">
        <text>[GlcNAc-(1-&gt;4)-Mur2Ac(oyl-L-Ala-gamma-D-Glu-L-Lys-D-Ala-D-Ala)](n)-di-trans,octa-cis-undecaprenyl diphosphate + beta-D-GlcNAc-(1-&gt;4)-Mur2Ac(oyl-L-Ala-gamma-D-Glu-L-Lys-D-Ala-D-Ala)-di-trans,octa-cis-undecaprenyl diphosphate = [GlcNAc-(1-&gt;4)-Mur2Ac(oyl-L-Ala-gamma-D-Glu-L-Lys-D-Ala-D-Ala)](n+1)-di-trans,octa-cis-undecaprenyl diphosphate + di-trans,octa-cis-undecaprenyl diphosphate + H(+)</text>
        <dbReference type="Rhea" id="RHEA:23708"/>
        <dbReference type="Rhea" id="RHEA-COMP:9602"/>
        <dbReference type="Rhea" id="RHEA-COMP:9603"/>
        <dbReference type="ChEBI" id="CHEBI:15378"/>
        <dbReference type="ChEBI" id="CHEBI:58405"/>
        <dbReference type="ChEBI" id="CHEBI:60033"/>
        <dbReference type="ChEBI" id="CHEBI:78435"/>
        <dbReference type="EC" id="2.4.99.28"/>
    </reaction>
</comment>
<evidence type="ECO:0000259" key="31">
    <source>
        <dbReference type="Pfam" id="PF00912"/>
    </source>
</evidence>
<feature type="domain" description="Penicillin-binding protein OB-like" evidence="32">
    <location>
        <begin position="320"/>
        <end position="429"/>
    </location>
</feature>
<dbReference type="PANTHER" id="PTHR32282:SF27">
    <property type="entry name" value="PENICILLIN-BINDING PROTEIN 1A"/>
    <property type="match status" value="1"/>
</dbReference>
<evidence type="ECO:0000256" key="27">
    <source>
        <dbReference type="ARBA" id="ARBA00060592"/>
    </source>
</evidence>
<dbReference type="InterPro" id="IPR050396">
    <property type="entry name" value="Glycosyltr_51/Transpeptidase"/>
</dbReference>
<keyword evidence="13 33" id="KW-0808">Transferase</keyword>
<evidence type="ECO:0000256" key="10">
    <source>
        <dbReference type="ARBA" id="ARBA00022645"/>
    </source>
</evidence>
<protein>
    <recommendedName>
        <fullName evidence="7">Penicillin-binding protein 1A</fullName>
        <ecNumber evidence="25">2.4.99.28</ecNumber>
        <ecNumber evidence="6">3.4.16.4</ecNumber>
    </recommendedName>
</protein>
<keyword evidence="19 29" id="KW-1133">Transmembrane helix</keyword>